<dbReference type="OrthoDB" id="9778383at2"/>
<dbReference type="InterPro" id="IPR036237">
    <property type="entry name" value="Xyl_isomerase-like_sf"/>
</dbReference>
<gene>
    <name evidence="2" type="ORF">SAMN05216180_0925</name>
</gene>
<proteinExistence type="predicted"/>
<dbReference type="Pfam" id="PF01261">
    <property type="entry name" value="AP_endonuc_2"/>
    <property type="match status" value="1"/>
</dbReference>
<keyword evidence="3" id="KW-1185">Reference proteome</keyword>
<accession>A0A1H7ZYL5</accession>
<dbReference type="InterPro" id="IPR013022">
    <property type="entry name" value="Xyl_isomerase-like_TIM-brl"/>
</dbReference>
<dbReference type="InterPro" id="IPR050312">
    <property type="entry name" value="IolE/XylAMocC-like"/>
</dbReference>
<dbReference type="RefSeq" id="WP_092752107.1">
    <property type="nucleotide sequence ID" value="NZ_FOCG01000001.1"/>
</dbReference>
<evidence type="ECO:0000313" key="2">
    <source>
        <dbReference type="EMBL" id="SEM62427.1"/>
    </source>
</evidence>
<dbReference type="PANTHER" id="PTHR12110">
    <property type="entry name" value="HYDROXYPYRUVATE ISOMERASE"/>
    <property type="match status" value="1"/>
</dbReference>
<dbReference type="Proteomes" id="UP000199158">
    <property type="component" value="Unassembled WGS sequence"/>
</dbReference>
<reference evidence="2 3" key="1">
    <citation type="submission" date="2016-10" db="EMBL/GenBank/DDBJ databases">
        <authorList>
            <person name="de Groot N.N."/>
        </authorList>
    </citation>
    <scope>NUCLEOTIDE SEQUENCE [LARGE SCALE GENOMIC DNA]</scope>
    <source>
        <strain evidence="2 3">CGMCC 1.5070</strain>
    </source>
</reference>
<sequence>MKLAFSTLGCPGWSWNEIFATAKDLGLDGIEVRGVGKEMYAPKAKPFLPENINTTIEKSKNGNIEICMLTSGATLGIGNGEEAMSEAKEYVDLAAKLGVKYIRVMIANHPEPMEGENLKQGKLLYQQLCEYAATKNVSPLIETNGELANSEVMREFMSGISAENAGVLWDIHHPYRFFEETPAETYENIGRWVRYIHVKDSIGDANDVQYRMMGYGNVPVLDTLKILNDNGYNGYVTLEWVKRWNPDLQEPGIVFSHFVNYMRCLFNQL</sequence>
<organism evidence="2 3">
    <name type="scientific">Hydrogenoanaerobacterium saccharovorans</name>
    <dbReference type="NCBI Taxonomy" id="474960"/>
    <lineage>
        <taxon>Bacteria</taxon>
        <taxon>Bacillati</taxon>
        <taxon>Bacillota</taxon>
        <taxon>Clostridia</taxon>
        <taxon>Eubacteriales</taxon>
        <taxon>Oscillospiraceae</taxon>
        <taxon>Hydrogenoanaerobacterium</taxon>
    </lineage>
</organism>
<dbReference type="AlphaFoldDB" id="A0A1H7ZYL5"/>
<dbReference type="STRING" id="474960.SAMN05216180_0925"/>
<name>A0A1H7ZYL5_9FIRM</name>
<protein>
    <submittedName>
        <fullName evidence="2">Fatty-acyl-CoA synthase</fullName>
    </submittedName>
</protein>
<dbReference type="EMBL" id="FOCG01000001">
    <property type="protein sequence ID" value="SEM62427.1"/>
    <property type="molecule type" value="Genomic_DNA"/>
</dbReference>
<evidence type="ECO:0000313" key="3">
    <source>
        <dbReference type="Proteomes" id="UP000199158"/>
    </source>
</evidence>
<dbReference type="SUPFAM" id="SSF51658">
    <property type="entry name" value="Xylose isomerase-like"/>
    <property type="match status" value="1"/>
</dbReference>
<feature type="domain" description="Xylose isomerase-like TIM barrel" evidence="1">
    <location>
        <begin position="19"/>
        <end position="244"/>
    </location>
</feature>
<evidence type="ECO:0000259" key="1">
    <source>
        <dbReference type="Pfam" id="PF01261"/>
    </source>
</evidence>
<dbReference type="Gene3D" id="3.20.20.150">
    <property type="entry name" value="Divalent-metal-dependent TIM barrel enzymes"/>
    <property type="match status" value="1"/>
</dbReference>
<dbReference type="PANTHER" id="PTHR12110:SF53">
    <property type="entry name" value="BLR5974 PROTEIN"/>
    <property type="match status" value="1"/>
</dbReference>